<gene>
    <name evidence="13" type="ORF">DAEQUDRAFT_810717</name>
</gene>
<keyword evidence="3 10" id="KW-0436">Ligase</keyword>
<dbReference type="InterPro" id="IPR041872">
    <property type="entry name" value="Anticodon_Met"/>
</dbReference>
<evidence type="ECO:0000256" key="5">
    <source>
        <dbReference type="ARBA" id="ARBA00022840"/>
    </source>
</evidence>
<dbReference type="NCBIfam" id="TIGR00398">
    <property type="entry name" value="metG"/>
    <property type="match status" value="1"/>
</dbReference>
<dbReference type="Proteomes" id="UP000076727">
    <property type="component" value="Unassembled WGS sequence"/>
</dbReference>
<evidence type="ECO:0000256" key="2">
    <source>
        <dbReference type="ARBA" id="ARBA00012838"/>
    </source>
</evidence>
<keyword evidence="4 10" id="KW-0547">Nucleotide-binding</keyword>
<sequence length="558" mass="62830">MQSGLFIRSLRRVPPLLRQPSRLSSTSTSNDVKPYYITTPIFYPNSVPHIGHLYSLVIADIFARYARLRCPDRPVHFTTGTDEHGLKIRKAAEAQGMEPLAFCDMLSEHFKKLVEKANISSTKFSRTTSREHCDAVQYLWRQLDSKGLLYKDRHSGWYSVSDECFYPELQIAKVVDAAGKEQYVSTESGSAVEWMEEENYKFRLSAFQQVLEAHYAANKDAIHPPQRHEGILQRLRLFPLQDLSVSRPRSRLTWGVPVPDDDEHTIYVWIDALTVYLSSIGFPWRNSNDMLSNGWPSDIQVIGKDILRFHAIYFPAMLSALGLPLPRKLLAHSHWTMDHRKMSKSLGNVVDPIAAIDEYGVDVVRYYLAEVGGKFKDDVDWSPALVEARRTEITSLLGNLLARTISKAIRARVDPDRRLVYGQDPSLEGRLLVDILKALPANIDTAISELQVADALAHIRVALTAANFLMTESRPWAKSTDPAEAQAVYQLVLDCLRICGVFLQPFMPSKAATLLDALGVPEDCRTWEYTDLTRSPPCTGVQSGVILFPKAKSAASQN</sequence>
<evidence type="ECO:0000259" key="12">
    <source>
        <dbReference type="Pfam" id="PF19303"/>
    </source>
</evidence>
<dbReference type="EC" id="6.1.1.10" evidence="2"/>
<dbReference type="InterPro" id="IPR014729">
    <property type="entry name" value="Rossmann-like_a/b/a_fold"/>
</dbReference>
<dbReference type="PANTHER" id="PTHR43326:SF1">
    <property type="entry name" value="METHIONINE--TRNA LIGASE, MITOCHONDRIAL"/>
    <property type="match status" value="1"/>
</dbReference>
<dbReference type="AlphaFoldDB" id="A0A165R3I5"/>
<evidence type="ECO:0000256" key="10">
    <source>
        <dbReference type="RuleBase" id="RU363039"/>
    </source>
</evidence>
<dbReference type="SUPFAM" id="SSF47323">
    <property type="entry name" value="Anticodon-binding domain of a subclass of class I aminoacyl-tRNA synthetases"/>
    <property type="match status" value="1"/>
</dbReference>
<keyword evidence="5 10" id="KW-0067">ATP-binding</keyword>
<dbReference type="InterPro" id="IPR023457">
    <property type="entry name" value="Met-tRNA_synth_2"/>
</dbReference>
<name>A0A165R3I5_9APHY</name>
<evidence type="ECO:0000256" key="3">
    <source>
        <dbReference type="ARBA" id="ARBA00022598"/>
    </source>
</evidence>
<accession>A0A165R3I5</accession>
<evidence type="ECO:0000256" key="7">
    <source>
        <dbReference type="ARBA" id="ARBA00023146"/>
    </source>
</evidence>
<dbReference type="InterPro" id="IPR009080">
    <property type="entry name" value="tRNAsynth_Ia_anticodon-bd"/>
</dbReference>
<dbReference type="OrthoDB" id="24670at2759"/>
<evidence type="ECO:0000313" key="13">
    <source>
        <dbReference type="EMBL" id="KZT70256.1"/>
    </source>
</evidence>
<dbReference type="GO" id="GO:0006431">
    <property type="term" value="P:methionyl-tRNA aminoacylation"/>
    <property type="evidence" value="ECO:0007669"/>
    <property type="project" value="InterPro"/>
</dbReference>
<evidence type="ECO:0000256" key="1">
    <source>
        <dbReference type="ARBA" id="ARBA00005594"/>
    </source>
</evidence>
<protein>
    <recommendedName>
        <fullName evidence="9">Probable methionine--tRNA ligase, mitochondrial</fullName>
        <ecNumber evidence="2">6.1.1.10</ecNumber>
    </recommendedName>
</protein>
<dbReference type="PANTHER" id="PTHR43326">
    <property type="entry name" value="METHIONYL-TRNA SYNTHETASE"/>
    <property type="match status" value="1"/>
</dbReference>
<comment type="similarity">
    <text evidence="1 10">Belongs to the class-I aminoacyl-tRNA synthetase family.</text>
</comment>
<dbReference type="Gene3D" id="1.10.730.10">
    <property type="entry name" value="Isoleucyl-tRNA Synthetase, Domain 1"/>
    <property type="match status" value="1"/>
</dbReference>
<comment type="catalytic activity">
    <reaction evidence="8">
        <text>tRNA(Met) + L-methionine + ATP = L-methionyl-tRNA(Met) + AMP + diphosphate</text>
        <dbReference type="Rhea" id="RHEA:13481"/>
        <dbReference type="Rhea" id="RHEA-COMP:9667"/>
        <dbReference type="Rhea" id="RHEA-COMP:9698"/>
        <dbReference type="ChEBI" id="CHEBI:30616"/>
        <dbReference type="ChEBI" id="CHEBI:33019"/>
        <dbReference type="ChEBI" id="CHEBI:57844"/>
        <dbReference type="ChEBI" id="CHEBI:78442"/>
        <dbReference type="ChEBI" id="CHEBI:78530"/>
        <dbReference type="ChEBI" id="CHEBI:456215"/>
        <dbReference type="EC" id="6.1.1.10"/>
    </reaction>
</comment>
<dbReference type="InterPro" id="IPR015413">
    <property type="entry name" value="Methionyl/Leucyl_tRNA_Synth"/>
</dbReference>
<dbReference type="STRING" id="1314783.A0A165R3I5"/>
<evidence type="ECO:0000256" key="6">
    <source>
        <dbReference type="ARBA" id="ARBA00022917"/>
    </source>
</evidence>
<dbReference type="Pfam" id="PF19303">
    <property type="entry name" value="Anticodon_3"/>
    <property type="match status" value="1"/>
</dbReference>
<keyword evidence="14" id="KW-1185">Reference proteome</keyword>
<keyword evidence="7 10" id="KW-0030">Aminoacyl-tRNA synthetase</keyword>
<evidence type="ECO:0000256" key="8">
    <source>
        <dbReference type="ARBA" id="ARBA00047364"/>
    </source>
</evidence>
<evidence type="ECO:0000256" key="9">
    <source>
        <dbReference type="ARBA" id="ARBA00068817"/>
    </source>
</evidence>
<dbReference type="Gene3D" id="3.40.50.620">
    <property type="entry name" value="HUPs"/>
    <property type="match status" value="1"/>
</dbReference>
<proteinExistence type="inferred from homology"/>
<dbReference type="PRINTS" id="PR01041">
    <property type="entry name" value="TRNASYNTHMET"/>
</dbReference>
<feature type="domain" description="Methionyl-tRNA synthetase anticodon-binding" evidence="12">
    <location>
        <begin position="432"/>
        <end position="528"/>
    </location>
</feature>
<dbReference type="EMBL" id="KV429052">
    <property type="protein sequence ID" value="KZT70256.1"/>
    <property type="molecule type" value="Genomic_DNA"/>
</dbReference>
<dbReference type="GO" id="GO:0004825">
    <property type="term" value="F:methionine-tRNA ligase activity"/>
    <property type="evidence" value="ECO:0007669"/>
    <property type="project" value="UniProtKB-EC"/>
</dbReference>
<evidence type="ECO:0000313" key="14">
    <source>
        <dbReference type="Proteomes" id="UP000076727"/>
    </source>
</evidence>
<dbReference type="GO" id="GO:0005524">
    <property type="term" value="F:ATP binding"/>
    <property type="evidence" value="ECO:0007669"/>
    <property type="project" value="UniProtKB-KW"/>
</dbReference>
<dbReference type="FunFam" id="2.170.220.10:FF:000001">
    <property type="entry name" value="methionine--tRNA ligase, mitochondrial"/>
    <property type="match status" value="1"/>
</dbReference>
<dbReference type="InterPro" id="IPR014758">
    <property type="entry name" value="Met-tRNA_synth"/>
</dbReference>
<dbReference type="GO" id="GO:0005739">
    <property type="term" value="C:mitochondrion"/>
    <property type="evidence" value="ECO:0007669"/>
    <property type="project" value="UniProtKB-ARBA"/>
</dbReference>
<keyword evidence="6 10" id="KW-0648">Protein biosynthesis</keyword>
<organism evidence="13 14">
    <name type="scientific">Daedalea quercina L-15889</name>
    <dbReference type="NCBI Taxonomy" id="1314783"/>
    <lineage>
        <taxon>Eukaryota</taxon>
        <taxon>Fungi</taxon>
        <taxon>Dikarya</taxon>
        <taxon>Basidiomycota</taxon>
        <taxon>Agaricomycotina</taxon>
        <taxon>Agaricomycetes</taxon>
        <taxon>Polyporales</taxon>
        <taxon>Fomitopsis</taxon>
    </lineage>
</organism>
<dbReference type="InterPro" id="IPR033911">
    <property type="entry name" value="MetRS_core"/>
</dbReference>
<dbReference type="CDD" id="cd00814">
    <property type="entry name" value="MetRS_core"/>
    <property type="match status" value="1"/>
</dbReference>
<dbReference type="Pfam" id="PF09334">
    <property type="entry name" value="tRNA-synt_1g"/>
    <property type="match status" value="1"/>
</dbReference>
<reference evidence="13 14" key="1">
    <citation type="journal article" date="2016" name="Mol. Biol. Evol.">
        <title>Comparative Genomics of Early-Diverging Mushroom-Forming Fungi Provides Insights into the Origins of Lignocellulose Decay Capabilities.</title>
        <authorList>
            <person name="Nagy L.G."/>
            <person name="Riley R."/>
            <person name="Tritt A."/>
            <person name="Adam C."/>
            <person name="Daum C."/>
            <person name="Floudas D."/>
            <person name="Sun H."/>
            <person name="Yadav J.S."/>
            <person name="Pangilinan J."/>
            <person name="Larsson K.H."/>
            <person name="Matsuura K."/>
            <person name="Barry K."/>
            <person name="Labutti K."/>
            <person name="Kuo R."/>
            <person name="Ohm R.A."/>
            <person name="Bhattacharya S.S."/>
            <person name="Shirouzu T."/>
            <person name="Yoshinaga Y."/>
            <person name="Martin F.M."/>
            <person name="Grigoriev I.V."/>
            <person name="Hibbett D.S."/>
        </authorList>
    </citation>
    <scope>NUCLEOTIDE SEQUENCE [LARGE SCALE GENOMIC DNA]</scope>
    <source>
        <strain evidence="13 14">L-15889</strain>
    </source>
</reference>
<feature type="domain" description="Methionyl/Leucyl tRNA synthetase" evidence="11">
    <location>
        <begin position="35"/>
        <end position="404"/>
    </location>
</feature>
<dbReference type="Gene3D" id="2.170.220.10">
    <property type="match status" value="1"/>
</dbReference>
<evidence type="ECO:0000256" key="4">
    <source>
        <dbReference type="ARBA" id="ARBA00022741"/>
    </source>
</evidence>
<dbReference type="SUPFAM" id="SSF52374">
    <property type="entry name" value="Nucleotidylyl transferase"/>
    <property type="match status" value="1"/>
</dbReference>
<evidence type="ECO:0000259" key="11">
    <source>
        <dbReference type="Pfam" id="PF09334"/>
    </source>
</evidence>